<dbReference type="Gene3D" id="2.60.120.620">
    <property type="entry name" value="q2cbj1_9rhob like domain"/>
    <property type="match status" value="1"/>
</dbReference>
<dbReference type="AlphaFoldDB" id="A0A3E1Q8V1"/>
<dbReference type="OrthoDB" id="9783171at2"/>
<dbReference type="InterPro" id="IPR044862">
    <property type="entry name" value="Pro_4_hyd_alph_FE2OG_OXY"/>
</dbReference>
<dbReference type="SUPFAM" id="SSF51197">
    <property type="entry name" value="Clavaminate synthase-like"/>
    <property type="match status" value="1"/>
</dbReference>
<name>A0A3E1Q8V1_9FLAO</name>
<dbReference type="Pfam" id="PF13640">
    <property type="entry name" value="2OG-FeII_Oxy_3"/>
    <property type="match status" value="1"/>
</dbReference>
<accession>A0A3E1Q8V1</accession>
<comment type="caution">
    <text evidence="2">The sequence shown here is derived from an EMBL/GenBank/DDBJ whole genome shotgun (WGS) entry which is preliminary data.</text>
</comment>
<dbReference type="RefSeq" id="WP_117157576.1">
    <property type="nucleotide sequence ID" value="NZ_QVID01000001.1"/>
</dbReference>
<organism evidence="2 3">
    <name type="scientific">Marixanthomonas ophiurae</name>
    <dbReference type="NCBI Taxonomy" id="387659"/>
    <lineage>
        <taxon>Bacteria</taxon>
        <taxon>Pseudomonadati</taxon>
        <taxon>Bacteroidota</taxon>
        <taxon>Flavobacteriia</taxon>
        <taxon>Flavobacteriales</taxon>
        <taxon>Flavobacteriaceae</taxon>
        <taxon>Marixanthomonas</taxon>
    </lineage>
</organism>
<evidence type="ECO:0000313" key="3">
    <source>
        <dbReference type="Proteomes" id="UP000261082"/>
    </source>
</evidence>
<reference evidence="2 3" key="1">
    <citation type="journal article" date="2007" name="Int. J. Syst. Evol. Microbiol.">
        <title>Marixanthomonas ophiurae gen. nov., sp. nov., a marine bacterium of the family Flavobacteriaceae isolated from a deep-sea brittle star.</title>
        <authorList>
            <person name="Romanenko L.A."/>
            <person name="Uchino M."/>
            <person name="Frolova G.M."/>
            <person name="Mikhailov V.V."/>
        </authorList>
    </citation>
    <scope>NUCLEOTIDE SEQUENCE [LARGE SCALE GENOMIC DNA]</scope>
    <source>
        <strain evidence="2 3">KMM 3046</strain>
    </source>
</reference>
<dbReference type="Proteomes" id="UP000261082">
    <property type="component" value="Unassembled WGS sequence"/>
</dbReference>
<sequence>MKTQDIANIIYNRILEDKSQLISNFEKSKDSIGYFYIDNLLPDELALRISNAFPKKEAMVLKKSLREYKHVAAQMNQYNPLLEKIIYAFQDERIVKLVGEICGIENPEPDENLYAGGISLMAEGNFLNPHLDNSHDKSRDKWRVLNLLYYVTPNWEDSYGGHLEVWPQGLDNDPITIYSRFNRLAVMATHQKSWHSVSPVTHNGERCCVSNYYFSDTPLTNEDQFHVTSFRARPGQKVKDVILQADAFLRMGVRKVFKKGITENPHVYKKDKEQ</sequence>
<dbReference type="EMBL" id="QVID01000001">
    <property type="protein sequence ID" value="RFN58548.1"/>
    <property type="molecule type" value="Genomic_DNA"/>
</dbReference>
<proteinExistence type="predicted"/>
<feature type="domain" description="Prolyl 4-hydroxylase alpha subunit Fe(2+) 2OG dioxygenase" evidence="1">
    <location>
        <begin position="119"/>
        <end position="213"/>
    </location>
</feature>
<keyword evidence="3" id="KW-1185">Reference proteome</keyword>
<evidence type="ECO:0000259" key="1">
    <source>
        <dbReference type="Pfam" id="PF13640"/>
    </source>
</evidence>
<evidence type="ECO:0000313" key="2">
    <source>
        <dbReference type="EMBL" id="RFN58548.1"/>
    </source>
</evidence>
<protein>
    <submittedName>
        <fullName evidence="2">2OG-Fe(II) oxygenase</fullName>
    </submittedName>
</protein>
<gene>
    <name evidence="2" type="ORF">DZ858_00225</name>
</gene>